<dbReference type="GO" id="GO:0016987">
    <property type="term" value="F:sigma factor activity"/>
    <property type="evidence" value="ECO:0007669"/>
    <property type="project" value="UniProtKB-KW"/>
</dbReference>
<accession>A0A381QK59</accession>
<protein>
    <recommendedName>
        <fullName evidence="10">RNA polymerase sigma-70 domain-containing protein</fullName>
    </recommendedName>
</protein>
<keyword evidence="2" id="KW-0731">Sigma factor</keyword>
<dbReference type="InterPro" id="IPR009042">
    <property type="entry name" value="RNA_pol_sigma70_r1_2"/>
</dbReference>
<dbReference type="EMBL" id="UINC01001383">
    <property type="protein sequence ID" value="SUZ79370.1"/>
    <property type="molecule type" value="Genomic_DNA"/>
</dbReference>
<evidence type="ECO:0000313" key="9">
    <source>
        <dbReference type="EMBL" id="SUZ79370.1"/>
    </source>
</evidence>
<gene>
    <name evidence="9" type="ORF">METZ01_LOCUS32224</name>
</gene>
<evidence type="ECO:0000259" key="6">
    <source>
        <dbReference type="Pfam" id="PF04539"/>
    </source>
</evidence>
<dbReference type="CDD" id="cd06171">
    <property type="entry name" value="Sigma70_r4"/>
    <property type="match status" value="1"/>
</dbReference>
<keyword evidence="3" id="KW-0238">DNA-binding</keyword>
<dbReference type="InterPro" id="IPR050239">
    <property type="entry name" value="Sigma-70_RNA_pol_init_factors"/>
</dbReference>
<feature type="domain" description="RNA polymerase sigma-70 region 4" evidence="8">
    <location>
        <begin position="265"/>
        <end position="317"/>
    </location>
</feature>
<dbReference type="InterPro" id="IPR007627">
    <property type="entry name" value="RNA_pol_sigma70_r2"/>
</dbReference>
<dbReference type="InterPro" id="IPR000943">
    <property type="entry name" value="RNA_pol_sigma70"/>
</dbReference>
<dbReference type="PANTHER" id="PTHR30603">
    <property type="entry name" value="RNA POLYMERASE SIGMA FACTOR RPO"/>
    <property type="match status" value="1"/>
</dbReference>
<keyword evidence="4" id="KW-0804">Transcription</keyword>
<feature type="domain" description="RNA polymerase sigma-70 region 3" evidence="6">
    <location>
        <begin position="178"/>
        <end position="251"/>
    </location>
</feature>
<dbReference type="Pfam" id="PF04545">
    <property type="entry name" value="Sigma70_r4"/>
    <property type="match status" value="1"/>
</dbReference>
<dbReference type="InterPro" id="IPR013324">
    <property type="entry name" value="RNA_pol_sigma_r3/r4-like"/>
</dbReference>
<evidence type="ECO:0000259" key="5">
    <source>
        <dbReference type="Pfam" id="PF00140"/>
    </source>
</evidence>
<dbReference type="GO" id="GO:0003677">
    <property type="term" value="F:DNA binding"/>
    <property type="evidence" value="ECO:0007669"/>
    <property type="project" value="UniProtKB-KW"/>
</dbReference>
<dbReference type="PANTHER" id="PTHR30603:SF47">
    <property type="entry name" value="RNA POLYMERASE SIGMA FACTOR SIGD, CHLOROPLASTIC"/>
    <property type="match status" value="1"/>
</dbReference>
<dbReference type="InterPro" id="IPR036388">
    <property type="entry name" value="WH-like_DNA-bd_sf"/>
</dbReference>
<dbReference type="Gene3D" id="1.10.10.10">
    <property type="entry name" value="Winged helix-like DNA-binding domain superfamily/Winged helix DNA-binding domain"/>
    <property type="match status" value="2"/>
</dbReference>
<evidence type="ECO:0000256" key="1">
    <source>
        <dbReference type="ARBA" id="ARBA00023015"/>
    </source>
</evidence>
<dbReference type="SUPFAM" id="SSF88946">
    <property type="entry name" value="Sigma2 domain of RNA polymerase sigma factors"/>
    <property type="match status" value="1"/>
</dbReference>
<dbReference type="InterPro" id="IPR014284">
    <property type="entry name" value="RNA_pol_sigma-70_dom"/>
</dbReference>
<dbReference type="InterPro" id="IPR013325">
    <property type="entry name" value="RNA_pol_sigma_r2"/>
</dbReference>
<sequence length="330" mass="37448">MSAKKLSKKQLAKELKSIEETDADALATQIEKELSPEEKVKAAKERANEKIRRSKVASGTISMYLSEISQYEPLPPAREVELAVRIEKGDKEAMKELVEANLRFVVSVAKKYQGNGLSLSDIINEGNLGLIKASKRFDPSRGFKFISYAVWWIRQAILQALAEQGRLIRLPLNRVGTITKITKAAEKLEAEIGRQPKVEEISHQLDIGTNEVFNALQYSRRHSSLDAPFSDGEDSSLINVIEDEQEKNPDNKVMDTSMKEEIASALSTLTDRERSVIEMYFGINRDRSFTLNEIGEQFNLTRERVRQIKEKAIRRLAHKTRSEPLRVYLG</sequence>
<evidence type="ECO:0000256" key="2">
    <source>
        <dbReference type="ARBA" id="ARBA00023082"/>
    </source>
</evidence>
<evidence type="ECO:0008006" key="10">
    <source>
        <dbReference type="Google" id="ProtNLM"/>
    </source>
</evidence>
<feature type="domain" description="RNA polymerase sigma-70 region 1.2" evidence="5">
    <location>
        <begin position="61"/>
        <end position="92"/>
    </location>
</feature>
<evidence type="ECO:0000259" key="7">
    <source>
        <dbReference type="Pfam" id="PF04542"/>
    </source>
</evidence>
<dbReference type="Pfam" id="PF00140">
    <property type="entry name" value="Sigma70_r1_2"/>
    <property type="match status" value="1"/>
</dbReference>
<dbReference type="AlphaFoldDB" id="A0A381QK59"/>
<dbReference type="Pfam" id="PF04542">
    <property type="entry name" value="Sigma70_r2"/>
    <property type="match status" value="1"/>
</dbReference>
<dbReference type="NCBIfam" id="TIGR02937">
    <property type="entry name" value="sigma70-ECF"/>
    <property type="match status" value="1"/>
</dbReference>
<dbReference type="PRINTS" id="PR00046">
    <property type="entry name" value="SIGMA70FCT"/>
</dbReference>
<dbReference type="InterPro" id="IPR007624">
    <property type="entry name" value="RNA_pol_sigma70_r3"/>
</dbReference>
<dbReference type="GO" id="GO:0006352">
    <property type="term" value="P:DNA-templated transcription initiation"/>
    <property type="evidence" value="ECO:0007669"/>
    <property type="project" value="InterPro"/>
</dbReference>
<evidence type="ECO:0000256" key="4">
    <source>
        <dbReference type="ARBA" id="ARBA00023163"/>
    </source>
</evidence>
<feature type="domain" description="RNA polymerase sigma-70 region 2" evidence="7">
    <location>
        <begin position="97"/>
        <end position="166"/>
    </location>
</feature>
<evidence type="ECO:0000259" key="8">
    <source>
        <dbReference type="Pfam" id="PF04545"/>
    </source>
</evidence>
<dbReference type="Pfam" id="PF04539">
    <property type="entry name" value="Sigma70_r3"/>
    <property type="match status" value="1"/>
</dbReference>
<dbReference type="InterPro" id="IPR007630">
    <property type="entry name" value="RNA_pol_sigma70_r4"/>
</dbReference>
<proteinExistence type="predicted"/>
<reference evidence="9" key="1">
    <citation type="submission" date="2018-05" db="EMBL/GenBank/DDBJ databases">
        <authorList>
            <person name="Lanie J.A."/>
            <person name="Ng W.-L."/>
            <person name="Kazmierczak K.M."/>
            <person name="Andrzejewski T.M."/>
            <person name="Davidsen T.M."/>
            <person name="Wayne K.J."/>
            <person name="Tettelin H."/>
            <person name="Glass J.I."/>
            <person name="Rusch D."/>
            <person name="Podicherti R."/>
            <person name="Tsui H.-C.T."/>
            <person name="Winkler M.E."/>
        </authorList>
    </citation>
    <scope>NUCLEOTIDE SEQUENCE</scope>
</reference>
<organism evidence="9">
    <name type="scientific">marine metagenome</name>
    <dbReference type="NCBI Taxonomy" id="408172"/>
    <lineage>
        <taxon>unclassified sequences</taxon>
        <taxon>metagenomes</taxon>
        <taxon>ecological metagenomes</taxon>
    </lineage>
</organism>
<evidence type="ECO:0000256" key="3">
    <source>
        <dbReference type="ARBA" id="ARBA00023125"/>
    </source>
</evidence>
<keyword evidence="1" id="KW-0805">Transcription regulation</keyword>
<dbReference type="SUPFAM" id="SSF88659">
    <property type="entry name" value="Sigma3 and sigma4 domains of RNA polymerase sigma factors"/>
    <property type="match status" value="2"/>
</dbReference>
<dbReference type="Gene3D" id="1.10.601.10">
    <property type="entry name" value="RNA Polymerase Primary Sigma Factor"/>
    <property type="match status" value="1"/>
</dbReference>
<name>A0A381QK59_9ZZZZ</name>